<reference evidence="2 3" key="1">
    <citation type="journal article" date="2016" name="Nat. Commun.">
        <title>Ectomycorrhizal ecology is imprinted in the genome of the dominant symbiotic fungus Cenococcum geophilum.</title>
        <authorList>
            <consortium name="DOE Joint Genome Institute"/>
            <person name="Peter M."/>
            <person name="Kohler A."/>
            <person name="Ohm R.A."/>
            <person name="Kuo A."/>
            <person name="Krutzmann J."/>
            <person name="Morin E."/>
            <person name="Arend M."/>
            <person name="Barry K.W."/>
            <person name="Binder M."/>
            <person name="Choi C."/>
            <person name="Clum A."/>
            <person name="Copeland A."/>
            <person name="Grisel N."/>
            <person name="Haridas S."/>
            <person name="Kipfer T."/>
            <person name="LaButti K."/>
            <person name="Lindquist E."/>
            <person name="Lipzen A."/>
            <person name="Maire R."/>
            <person name="Meier B."/>
            <person name="Mihaltcheva S."/>
            <person name="Molinier V."/>
            <person name="Murat C."/>
            <person name="Poggeler S."/>
            <person name="Quandt C.A."/>
            <person name="Sperisen C."/>
            <person name="Tritt A."/>
            <person name="Tisserant E."/>
            <person name="Crous P.W."/>
            <person name="Henrissat B."/>
            <person name="Nehls U."/>
            <person name="Egli S."/>
            <person name="Spatafora J.W."/>
            <person name="Grigoriev I.V."/>
            <person name="Martin F.M."/>
        </authorList>
    </citation>
    <scope>NUCLEOTIDE SEQUENCE [LARGE SCALE GENOMIC DNA]</scope>
    <source>
        <strain evidence="2 3">CBS 459.81</strain>
    </source>
</reference>
<accession>A0A8E2JB58</accession>
<feature type="region of interest" description="Disordered" evidence="1">
    <location>
        <begin position="103"/>
        <end position="132"/>
    </location>
</feature>
<gene>
    <name evidence="2" type="ORF">K432DRAFT_446247</name>
</gene>
<keyword evidence="3" id="KW-1185">Reference proteome</keyword>
<name>A0A8E2JB58_9PEZI</name>
<evidence type="ECO:0000313" key="3">
    <source>
        <dbReference type="Proteomes" id="UP000250266"/>
    </source>
</evidence>
<dbReference type="EMBL" id="KV745241">
    <property type="protein sequence ID" value="OCK76124.1"/>
    <property type="molecule type" value="Genomic_DNA"/>
</dbReference>
<feature type="region of interest" description="Disordered" evidence="1">
    <location>
        <begin position="1"/>
        <end position="25"/>
    </location>
</feature>
<feature type="compositionally biased region" description="Low complexity" evidence="1">
    <location>
        <begin position="116"/>
        <end position="125"/>
    </location>
</feature>
<dbReference type="AlphaFoldDB" id="A0A8E2JB58"/>
<protein>
    <submittedName>
        <fullName evidence="2">Uncharacterized protein</fullName>
    </submittedName>
</protein>
<proteinExistence type="predicted"/>
<dbReference type="Proteomes" id="UP000250266">
    <property type="component" value="Unassembled WGS sequence"/>
</dbReference>
<evidence type="ECO:0000256" key="1">
    <source>
        <dbReference type="SAM" id="MobiDB-lite"/>
    </source>
</evidence>
<organism evidence="2 3">
    <name type="scientific">Lepidopterella palustris CBS 459.81</name>
    <dbReference type="NCBI Taxonomy" id="1314670"/>
    <lineage>
        <taxon>Eukaryota</taxon>
        <taxon>Fungi</taxon>
        <taxon>Dikarya</taxon>
        <taxon>Ascomycota</taxon>
        <taxon>Pezizomycotina</taxon>
        <taxon>Dothideomycetes</taxon>
        <taxon>Pleosporomycetidae</taxon>
        <taxon>Mytilinidiales</taxon>
        <taxon>Argynnaceae</taxon>
        <taxon>Lepidopterella</taxon>
    </lineage>
</organism>
<evidence type="ECO:0000313" key="2">
    <source>
        <dbReference type="EMBL" id="OCK76124.1"/>
    </source>
</evidence>
<sequence>MASRSSRGGKGGAKRMQEEAKQDKRIKKVNHLGDEIMVIGLESELRDSNPTVPVPTNHVISKQPQTPYLYPIPLNHMPLPTIETILSYPSLTQPLYDSLIRGEERAVPTRKRSRTDSTTSEATSESSRDRDEWCDAVKEHGGAEDVVFGAAGLAVSPHVMMGRENRAGGCWCGSWRGLERIEEAEAEAEGG</sequence>
<dbReference type="OrthoDB" id="3801446at2759"/>